<evidence type="ECO:0000313" key="1">
    <source>
        <dbReference type="EMBL" id="CAI2162908.1"/>
    </source>
</evidence>
<proteinExistence type="predicted"/>
<dbReference type="GO" id="GO:0003677">
    <property type="term" value="F:DNA binding"/>
    <property type="evidence" value="ECO:0007669"/>
    <property type="project" value="InterPro"/>
</dbReference>
<organism evidence="1 2">
    <name type="scientific">Funneliformis geosporum</name>
    <dbReference type="NCBI Taxonomy" id="1117311"/>
    <lineage>
        <taxon>Eukaryota</taxon>
        <taxon>Fungi</taxon>
        <taxon>Fungi incertae sedis</taxon>
        <taxon>Mucoromycota</taxon>
        <taxon>Glomeromycotina</taxon>
        <taxon>Glomeromycetes</taxon>
        <taxon>Glomerales</taxon>
        <taxon>Glomeraceae</taxon>
        <taxon>Funneliformis</taxon>
    </lineage>
</organism>
<gene>
    <name evidence="1" type="ORF">FWILDA_LOCUS798</name>
</gene>
<dbReference type="EMBL" id="CAMKVN010000059">
    <property type="protein sequence ID" value="CAI2162908.1"/>
    <property type="molecule type" value="Genomic_DNA"/>
</dbReference>
<dbReference type="OrthoDB" id="2438329at2759"/>
<dbReference type="Gene3D" id="1.10.260.40">
    <property type="entry name" value="lambda repressor-like DNA-binding domains"/>
    <property type="match status" value="1"/>
</dbReference>
<sequence length="108" mass="12475">MAPIHPGEILKEELLIPRGISQSQLSQNLKISFRRINEICQDLQRDYELECLADQAEIAKIKKEIRPYTRERFAKVVLNPKSKLVRYICLNTTANPSECYSILRSLAT</sequence>
<dbReference type="AlphaFoldDB" id="A0A9W4WHU6"/>
<keyword evidence="2" id="KW-1185">Reference proteome</keyword>
<reference evidence="1" key="1">
    <citation type="submission" date="2022-08" db="EMBL/GenBank/DDBJ databases">
        <authorList>
            <person name="Kallberg Y."/>
            <person name="Tangrot J."/>
            <person name="Rosling A."/>
        </authorList>
    </citation>
    <scope>NUCLEOTIDE SEQUENCE</scope>
    <source>
        <strain evidence="1">Wild A</strain>
    </source>
</reference>
<evidence type="ECO:0000313" key="2">
    <source>
        <dbReference type="Proteomes" id="UP001153678"/>
    </source>
</evidence>
<dbReference type="Proteomes" id="UP001153678">
    <property type="component" value="Unassembled WGS sequence"/>
</dbReference>
<accession>A0A9W4WHU6</accession>
<protein>
    <submittedName>
        <fullName evidence="1">16641_t:CDS:1</fullName>
    </submittedName>
</protein>
<comment type="caution">
    <text evidence="1">The sequence shown here is derived from an EMBL/GenBank/DDBJ whole genome shotgun (WGS) entry which is preliminary data.</text>
</comment>
<name>A0A9W4WHU6_9GLOM</name>
<dbReference type="SUPFAM" id="SSF47413">
    <property type="entry name" value="lambda repressor-like DNA-binding domains"/>
    <property type="match status" value="1"/>
</dbReference>
<dbReference type="InterPro" id="IPR010982">
    <property type="entry name" value="Lambda_DNA-bd_dom_sf"/>
</dbReference>